<feature type="transmembrane region" description="Helical" evidence="1">
    <location>
        <begin position="128"/>
        <end position="149"/>
    </location>
</feature>
<organism evidence="2 3">
    <name type="scientific">Rhodofomes roseus</name>
    <dbReference type="NCBI Taxonomy" id="34475"/>
    <lineage>
        <taxon>Eukaryota</taxon>
        <taxon>Fungi</taxon>
        <taxon>Dikarya</taxon>
        <taxon>Basidiomycota</taxon>
        <taxon>Agaricomycotina</taxon>
        <taxon>Agaricomycetes</taxon>
        <taxon>Polyporales</taxon>
        <taxon>Rhodofomes</taxon>
    </lineage>
</organism>
<keyword evidence="1" id="KW-1133">Transmembrane helix</keyword>
<evidence type="ECO:0000313" key="2">
    <source>
        <dbReference type="EMBL" id="KAH9841026.1"/>
    </source>
</evidence>
<reference evidence="2 3" key="1">
    <citation type="journal article" date="2021" name="Environ. Microbiol.">
        <title>Gene family expansions and transcriptome signatures uncover fungal adaptations to wood decay.</title>
        <authorList>
            <person name="Hage H."/>
            <person name="Miyauchi S."/>
            <person name="Viragh M."/>
            <person name="Drula E."/>
            <person name="Min B."/>
            <person name="Chaduli D."/>
            <person name="Navarro D."/>
            <person name="Favel A."/>
            <person name="Norest M."/>
            <person name="Lesage-Meessen L."/>
            <person name="Balint B."/>
            <person name="Merenyi Z."/>
            <person name="de Eugenio L."/>
            <person name="Morin E."/>
            <person name="Martinez A.T."/>
            <person name="Baldrian P."/>
            <person name="Stursova M."/>
            <person name="Martinez M.J."/>
            <person name="Novotny C."/>
            <person name="Magnuson J.K."/>
            <person name="Spatafora J.W."/>
            <person name="Maurice S."/>
            <person name="Pangilinan J."/>
            <person name="Andreopoulos W."/>
            <person name="LaButti K."/>
            <person name="Hundley H."/>
            <person name="Na H."/>
            <person name="Kuo A."/>
            <person name="Barry K."/>
            <person name="Lipzen A."/>
            <person name="Henrissat B."/>
            <person name="Riley R."/>
            <person name="Ahrendt S."/>
            <person name="Nagy L.G."/>
            <person name="Grigoriev I.V."/>
            <person name="Martin F."/>
            <person name="Rosso M.N."/>
        </authorList>
    </citation>
    <scope>NUCLEOTIDE SEQUENCE [LARGE SCALE GENOMIC DNA]</scope>
    <source>
        <strain evidence="2 3">CIRM-BRFM 1785</strain>
    </source>
</reference>
<dbReference type="GeneID" id="72000608"/>
<feature type="non-terminal residue" evidence="2">
    <location>
        <position position="279"/>
    </location>
</feature>
<dbReference type="RefSeq" id="XP_047782492.1">
    <property type="nucleotide sequence ID" value="XM_047919876.1"/>
</dbReference>
<protein>
    <submittedName>
        <fullName evidence="2">Uncharacterized protein</fullName>
    </submittedName>
</protein>
<sequence length="279" mass="30903">MPPSNTTLPNPMTNLAYLAPSVAVEIEVIRCVLLISTGATIWDVLSSFTEEVQLLFGGKLRLPMVVYWISRLSSVAFVFVSTVYKVTPVGHCNEFEKTVAGLMTIAVSTTSLLFFFRIRAVFHDSKIVVGFYFILWLSVVGGTFPLPFGATGGSIGPTSYCLDTGLKPYASASVIIPLIHDTLVFLAMSYRLLCNTRREVTLRGRLGSLWSRDHLPRFSATLLKGSQHYYLVAVCSNLTLLIMLYSKPLPVVMRTVWSIPNVFLTNSMACRIFRNARAA</sequence>
<feature type="transmembrane region" description="Helical" evidence="1">
    <location>
        <begin position="65"/>
        <end position="86"/>
    </location>
</feature>
<evidence type="ECO:0000256" key="1">
    <source>
        <dbReference type="SAM" id="Phobius"/>
    </source>
</evidence>
<keyword evidence="3" id="KW-1185">Reference proteome</keyword>
<dbReference type="EMBL" id="JADCUA010000004">
    <property type="protein sequence ID" value="KAH9841026.1"/>
    <property type="molecule type" value="Genomic_DNA"/>
</dbReference>
<gene>
    <name evidence="2" type="ORF">C8Q71DRAFT_692191</name>
</gene>
<name>A0ABQ8KQW5_9APHY</name>
<keyword evidence="1" id="KW-0812">Transmembrane</keyword>
<keyword evidence="1" id="KW-0472">Membrane</keyword>
<evidence type="ECO:0000313" key="3">
    <source>
        <dbReference type="Proteomes" id="UP000814176"/>
    </source>
</evidence>
<feature type="transmembrane region" description="Helical" evidence="1">
    <location>
        <begin position="169"/>
        <end position="193"/>
    </location>
</feature>
<comment type="caution">
    <text evidence="2">The sequence shown here is derived from an EMBL/GenBank/DDBJ whole genome shotgun (WGS) entry which is preliminary data.</text>
</comment>
<feature type="transmembrane region" description="Helical" evidence="1">
    <location>
        <begin position="98"/>
        <end position="116"/>
    </location>
</feature>
<dbReference type="Proteomes" id="UP000814176">
    <property type="component" value="Unassembled WGS sequence"/>
</dbReference>
<proteinExistence type="predicted"/>
<accession>A0ABQ8KQW5</accession>